<comment type="subcellular location">
    <subcellularLocation>
        <location evidence="1">Endoplasmic reticulum</location>
    </subcellularLocation>
</comment>
<feature type="region of interest" description="Disordered" evidence="5">
    <location>
        <begin position="888"/>
        <end position="920"/>
    </location>
</feature>
<gene>
    <name evidence="7" type="ORF">EW146_g2845</name>
</gene>
<keyword evidence="2" id="KW-0813">Transport</keyword>
<evidence type="ECO:0000313" key="7">
    <source>
        <dbReference type="EMBL" id="THH18083.1"/>
    </source>
</evidence>
<evidence type="ECO:0000259" key="6">
    <source>
        <dbReference type="Pfam" id="PF08314"/>
    </source>
</evidence>
<dbReference type="GO" id="GO:0006890">
    <property type="term" value="P:retrograde vesicle-mediated transport, Golgi to endoplasmic reticulum"/>
    <property type="evidence" value="ECO:0007669"/>
    <property type="project" value="InterPro"/>
</dbReference>
<keyword evidence="3" id="KW-0256">Endoplasmic reticulum</keyword>
<keyword evidence="4" id="KW-0653">Protein transport</keyword>
<evidence type="ECO:0000256" key="4">
    <source>
        <dbReference type="ARBA" id="ARBA00022927"/>
    </source>
</evidence>
<dbReference type="EMBL" id="SGPL01000087">
    <property type="protein sequence ID" value="THH18083.1"/>
    <property type="molecule type" value="Genomic_DNA"/>
</dbReference>
<feature type="domain" description="Sec39" evidence="6">
    <location>
        <begin position="181"/>
        <end position="880"/>
    </location>
</feature>
<evidence type="ECO:0000256" key="1">
    <source>
        <dbReference type="ARBA" id="ARBA00004240"/>
    </source>
</evidence>
<sequence length="1011" mass="111743">MASGSRDLCKQWTSIADHELTLDTIRSTLQPINDDLWVVAACVDRILDNVETQRELLELGLERSESALERGKNVFSVSSEVGVAVSPAAGAECETLVSYFQDEPADAKLCYVRSVLLGRLDRLNTFVEISKESVGQDDAEEEVDAEWEDDPWDETEDKGISASGKPPLPLSSFILDDLLHSACILATRQLFSAVRSLVVRHGSYLWPLRFTILDSIPEHTHPSYYRDILPGFNPSNDVEQCFEVTPWRTEADWSELTPVQQSLTSSGVIDIEIKFSYPPLSNVNRHPDPLPSTELTSWYRRRVDCVLSATGMTDVALALVQHGGSQGVPGLDELGEELSLLSRLVYDAPAADEDDMDEDWTLDRWRAMSPPAVVNAYLLRSTPESIVMDIRRLVMPYLFVLEARAERADQPDPSLSTRLLNDYILSAPLNMVAAIFEASKPTLPSAQRLIRNDEDLARVALACLYGSNSVDQWLMMSRIFECLPAWDADPNDGIEEDEVDTTVTSLGAFVTPSTTRPRCTPADLLVFFKPLPATSLSRALDILDVHLECGEILSRWSVPAPLRWFLQSAGDEAQQRAWATRMARRAGGSDDELDTQGDWEWLLEDMIKLSGTNDAGLKSAFGLLSRTEVIRIFFSGLLSTGKFEIAKALLGSRKNALLLDDEIIEDICLASSREFYDNASSGNYRFGDMKSAYDCLTVPAQSDKIIREREFIEATSRIASFNVTSRPGIPISPIEIRLTKDRLSLISRVLSSNSDAYKYTEVILDLVHKLGFRDDVTAEVKVLAMIADTALQAEDFARAYETSEAMVNTVLQMRSSVDNVGNSKVQEASEVCWVACFQLGRQPEFNDVQKKLSLLGRALEFCPADKLADVLASWRRLESEDIEERKERLAARRSGAKTNGDSVGGRQTKRSVPSASISPSSLASRFQSLHMPELHMPSPPLVSTPDAAALASTFNRVAASFPSFSVGGRPLSVASNESGRSGRADHADVSAQATRVFQKGIGWLIGADEEE</sequence>
<dbReference type="PANTHER" id="PTHR15922">
    <property type="entry name" value="NEUROBLASTOMA-AMPLIFIED SEQUENCE"/>
    <property type="match status" value="1"/>
</dbReference>
<reference evidence="7 8" key="1">
    <citation type="submission" date="2019-02" db="EMBL/GenBank/DDBJ databases">
        <title>Genome sequencing of the rare red list fungi Bondarzewia mesenterica.</title>
        <authorList>
            <person name="Buettner E."/>
            <person name="Kellner H."/>
        </authorList>
    </citation>
    <scope>NUCLEOTIDE SEQUENCE [LARGE SCALE GENOMIC DNA]</scope>
    <source>
        <strain evidence="7 8">DSM 108281</strain>
    </source>
</reference>
<keyword evidence="8" id="KW-1185">Reference proteome</keyword>
<dbReference type="PANTHER" id="PTHR15922:SF2">
    <property type="entry name" value="NBAS SUBUNIT OF NRZ TETHERING COMPLEX"/>
    <property type="match status" value="1"/>
</dbReference>
<dbReference type="GO" id="GO:0000149">
    <property type="term" value="F:SNARE binding"/>
    <property type="evidence" value="ECO:0007669"/>
    <property type="project" value="TreeGrafter"/>
</dbReference>
<evidence type="ECO:0000256" key="5">
    <source>
        <dbReference type="SAM" id="MobiDB-lite"/>
    </source>
</evidence>
<dbReference type="GO" id="GO:0015031">
    <property type="term" value="P:protein transport"/>
    <property type="evidence" value="ECO:0007669"/>
    <property type="project" value="UniProtKB-KW"/>
</dbReference>
<evidence type="ECO:0000313" key="8">
    <source>
        <dbReference type="Proteomes" id="UP000310158"/>
    </source>
</evidence>
<dbReference type="OrthoDB" id="27490at2759"/>
<organism evidence="7 8">
    <name type="scientific">Bondarzewia mesenterica</name>
    <dbReference type="NCBI Taxonomy" id="1095465"/>
    <lineage>
        <taxon>Eukaryota</taxon>
        <taxon>Fungi</taxon>
        <taxon>Dikarya</taxon>
        <taxon>Basidiomycota</taxon>
        <taxon>Agaricomycotina</taxon>
        <taxon>Agaricomycetes</taxon>
        <taxon>Russulales</taxon>
        <taxon>Bondarzewiaceae</taxon>
        <taxon>Bondarzewia</taxon>
    </lineage>
</organism>
<feature type="region of interest" description="Disordered" evidence="5">
    <location>
        <begin position="969"/>
        <end position="989"/>
    </location>
</feature>
<evidence type="ECO:0000256" key="3">
    <source>
        <dbReference type="ARBA" id="ARBA00022824"/>
    </source>
</evidence>
<dbReference type="Proteomes" id="UP000310158">
    <property type="component" value="Unassembled WGS sequence"/>
</dbReference>
<feature type="compositionally biased region" description="Low complexity" evidence="5">
    <location>
        <begin position="911"/>
        <end position="920"/>
    </location>
</feature>
<evidence type="ECO:0000256" key="2">
    <source>
        <dbReference type="ARBA" id="ARBA00022448"/>
    </source>
</evidence>
<dbReference type="GO" id="GO:0070939">
    <property type="term" value="C:Dsl1/NZR complex"/>
    <property type="evidence" value="ECO:0007669"/>
    <property type="project" value="TreeGrafter"/>
</dbReference>
<dbReference type="InterPro" id="IPR013244">
    <property type="entry name" value="Sec39_domain"/>
</dbReference>
<feature type="compositionally biased region" description="Acidic residues" evidence="5">
    <location>
        <begin position="135"/>
        <end position="156"/>
    </location>
</feature>
<accession>A0A4V3XFM1</accession>
<dbReference type="Pfam" id="PF08314">
    <property type="entry name" value="Sec39"/>
    <property type="match status" value="1"/>
</dbReference>
<proteinExistence type="predicted"/>
<feature type="region of interest" description="Disordered" evidence="5">
    <location>
        <begin position="134"/>
        <end position="163"/>
    </location>
</feature>
<dbReference type="AlphaFoldDB" id="A0A4V3XFM1"/>
<name>A0A4V3XFM1_9AGAM</name>
<protein>
    <recommendedName>
        <fullName evidence="6">Sec39 domain-containing protein</fullName>
    </recommendedName>
</protein>
<comment type="caution">
    <text evidence="7">The sequence shown here is derived from an EMBL/GenBank/DDBJ whole genome shotgun (WGS) entry which is preliminary data.</text>
</comment>